<proteinExistence type="predicted"/>
<dbReference type="GeneID" id="302711633"/>
<keyword evidence="2" id="KW-1185">Reference proteome</keyword>
<sequence length="161" mass="18436">MIKITKLQFGVALAFLLFSGVCGYLLSKTELRQRDSFFCTSNFTLHSGNEKLSLSMNFNLNHGDGFANMDGVFYRDGIQKSNINLHKEFIYTQEDGEFVFEQKPGGVMELNGSDPDILKKYLPDFYFRNDVGTHHVRIKTIRPGVWIITTTPTPYLICTEY</sequence>
<dbReference type="RefSeq" id="WP_120162279.1">
    <property type="nucleotide sequence ID" value="NZ_NSDJ01000002.1"/>
</dbReference>
<reference evidence="1 2" key="1">
    <citation type="submission" date="2017-08" db="EMBL/GenBank/DDBJ databases">
        <title>Comparative genomics of bacteria isolated from necrotic lesions of AOD affected trees.</title>
        <authorList>
            <person name="Doonan J."/>
            <person name="Denman S."/>
            <person name="Mcdonald J.E."/>
        </authorList>
    </citation>
    <scope>NUCLEOTIDE SEQUENCE [LARGE SCALE GENOMIC DNA]</scope>
    <source>
        <strain evidence="1 2">CIP 105588</strain>
    </source>
</reference>
<accession>A0ABX9PS21</accession>
<dbReference type="EMBL" id="NSDJ01000002">
    <property type="protein sequence ID" value="RKF66232.1"/>
    <property type="molecule type" value="Genomic_DNA"/>
</dbReference>
<dbReference type="Proteomes" id="UP000284853">
    <property type="component" value="Unassembled WGS sequence"/>
</dbReference>
<evidence type="ECO:0000313" key="1">
    <source>
        <dbReference type="EMBL" id="RKF66232.1"/>
    </source>
</evidence>
<evidence type="ECO:0008006" key="3">
    <source>
        <dbReference type="Google" id="ProtNLM"/>
    </source>
</evidence>
<evidence type="ECO:0000313" key="2">
    <source>
        <dbReference type="Proteomes" id="UP000284853"/>
    </source>
</evidence>
<protein>
    <recommendedName>
        <fullName evidence="3">FidL-like membrane protein</fullName>
    </recommendedName>
</protein>
<gene>
    <name evidence="1" type="ORF">CKQ54_22785</name>
</gene>
<comment type="caution">
    <text evidence="1">The sequence shown here is derived from an EMBL/GenBank/DDBJ whole genome shotgun (WGS) entry which is preliminary data.</text>
</comment>
<organism evidence="1 2">
    <name type="scientific">Rahnella variigena</name>
    <dbReference type="NCBI Taxonomy" id="574964"/>
    <lineage>
        <taxon>Bacteria</taxon>
        <taxon>Pseudomonadati</taxon>
        <taxon>Pseudomonadota</taxon>
        <taxon>Gammaproteobacteria</taxon>
        <taxon>Enterobacterales</taxon>
        <taxon>Yersiniaceae</taxon>
        <taxon>Rahnella</taxon>
    </lineage>
</organism>
<name>A0ABX9PS21_9GAMM</name>